<gene>
    <name evidence="3" type="ORF">FHS82_001247</name>
</gene>
<sequence>MVEFNPTVPAAAGRRFAAAASLAALALVLAAPAFAEPVVRKTEKVGVGLYQSFIDNNGALNVSNTGAQRAAPDGKILVLDPGTLALKSEITTKDSAALGLAFNAKTNTVFTTDTRHANASVVDLGSGKVVATFTQGDKAHPYNVVVDETANRAYISITGGPEDEKSAVWVIDGAAKKIDHVIENLGGRAAGIELDAANRQLFLTRLVTHDIAVVDLEKNAIARTFKSGGEGPIRVVLDAKGERLFVTNQVSGTLTVLNPKTGELIKSVETGKGAIALAYNPANDQIYVGNRGTGTVTIVNGKDYSVIADLKTGSHPNHITVNPKTNLVYVVNKAKRAERGQPEIEDPEGDTVSIIAP</sequence>
<protein>
    <submittedName>
        <fullName evidence="3">YVTN family beta-propeller protein</fullName>
    </submittedName>
</protein>
<reference evidence="3 4" key="1">
    <citation type="submission" date="2020-03" db="EMBL/GenBank/DDBJ databases">
        <title>Genomic Encyclopedia of Type Strains, Phase IV (KMG-IV): sequencing the most valuable type-strain genomes for metagenomic binning, comparative biology and taxonomic classification.</title>
        <authorList>
            <person name="Goeker M."/>
        </authorList>
    </citation>
    <scope>NUCLEOTIDE SEQUENCE [LARGE SCALE GENOMIC DNA]</scope>
    <source>
        <strain evidence="3 4">DSM 103870</strain>
    </source>
</reference>
<keyword evidence="2" id="KW-0732">Signal</keyword>
<dbReference type="InterPro" id="IPR011048">
    <property type="entry name" value="Haem_d1_sf"/>
</dbReference>
<feature type="signal peptide" evidence="2">
    <location>
        <begin position="1"/>
        <end position="35"/>
    </location>
</feature>
<dbReference type="SUPFAM" id="SSF51004">
    <property type="entry name" value="C-terminal (heme d1) domain of cytochrome cd1-nitrite reductase"/>
    <property type="match status" value="1"/>
</dbReference>
<evidence type="ECO:0000256" key="2">
    <source>
        <dbReference type="SAM" id="SignalP"/>
    </source>
</evidence>
<dbReference type="Gene3D" id="2.130.10.10">
    <property type="entry name" value="YVTN repeat-like/Quinoprotein amine dehydrogenase"/>
    <property type="match status" value="1"/>
</dbReference>
<evidence type="ECO:0000313" key="3">
    <source>
        <dbReference type="EMBL" id="NIJ57421.1"/>
    </source>
</evidence>
<dbReference type="EMBL" id="JAASQI010000002">
    <property type="protein sequence ID" value="NIJ57421.1"/>
    <property type="molecule type" value="Genomic_DNA"/>
</dbReference>
<dbReference type="RefSeq" id="WP_166949902.1">
    <property type="nucleotide sequence ID" value="NZ_JAASQI010000002.1"/>
</dbReference>
<dbReference type="PANTHER" id="PTHR47197">
    <property type="entry name" value="PROTEIN NIRF"/>
    <property type="match status" value="1"/>
</dbReference>
<dbReference type="PANTHER" id="PTHR47197:SF3">
    <property type="entry name" value="DIHYDRO-HEME D1 DEHYDROGENASE"/>
    <property type="match status" value="1"/>
</dbReference>
<name>A0ABX0UWV7_9HYPH</name>
<feature type="region of interest" description="Disordered" evidence="1">
    <location>
        <begin position="337"/>
        <end position="357"/>
    </location>
</feature>
<dbReference type="InterPro" id="IPR015943">
    <property type="entry name" value="WD40/YVTN_repeat-like_dom_sf"/>
</dbReference>
<evidence type="ECO:0000256" key="1">
    <source>
        <dbReference type="SAM" id="MobiDB-lite"/>
    </source>
</evidence>
<feature type="chain" id="PRO_5045578631" evidence="2">
    <location>
        <begin position="36"/>
        <end position="357"/>
    </location>
</feature>
<evidence type="ECO:0000313" key="4">
    <source>
        <dbReference type="Proteomes" id="UP001429580"/>
    </source>
</evidence>
<comment type="caution">
    <text evidence="3">The sequence shown here is derived from an EMBL/GenBank/DDBJ whole genome shotgun (WGS) entry which is preliminary data.</text>
</comment>
<dbReference type="InterPro" id="IPR051200">
    <property type="entry name" value="Host-pathogen_enzymatic-act"/>
</dbReference>
<accession>A0ABX0UWV7</accession>
<keyword evidence="4" id="KW-1185">Reference proteome</keyword>
<organism evidence="3 4">
    <name type="scientific">Pseudochelatococcus lubricantis</name>
    <dbReference type="NCBI Taxonomy" id="1538102"/>
    <lineage>
        <taxon>Bacteria</taxon>
        <taxon>Pseudomonadati</taxon>
        <taxon>Pseudomonadota</taxon>
        <taxon>Alphaproteobacteria</taxon>
        <taxon>Hyphomicrobiales</taxon>
        <taxon>Chelatococcaceae</taxon>
        <taxon>Pseudochelatococcus</taxon>
    </lineage>
</organism>
<proteinExistence type="predicted"/>
<dbReference type="Proteomes" id="UP001429580">
    <property type="component" value="Unassembled WGS sequence"/>
</dbReference>